<comment type="caution">
    <text evidence="1">The sequence shown here is derived from an EMBL/GenBank/DDBJ whole genome shotgun (WGS) entry which is preliminary data.</text>
</comment>
<accession>A0A2U2PHC2</accession>
<keyword evidence="2" id="KW-1185">Reference proteome</keyword>
<dbReference type="Proteomes" id="UP000245647">
    <property type="component" value="Unassembled WGS sequence"/>
</dbReference>
<evidence type="ECO:0000313" key="1">
    <source>
        <dbReference type="EMBL" id="PWG80817.1"/>
    </source>
</evidence>
<sequence>MHSFDGVRQAPYGSTDWTAMNGYQGEIRDILVIIPTPQRAYRGANQETDYWDVAPFIVKLLNVVLTILIK</sequence>
<gene>
    <name evidence="1" type="ORF">DDR33_10190</name>
</gene>
<reference evidence="1 2" key="1">
    <citation type="submission" date="2018-04" db="EMBL/GenBank/DDBJ databases">
        <title>Pedobacter chongqingensis sp. nov., isolated from a rottenly hemp rope.</title>
        <authorList>
            <person name="Cai Y."/>
        </authorList>
    </citation>
    <scope>NUCLEOTIDE SEQUENCE [LARGE SCALE GENOMIC DNA]</scope>
    <source>
        <strain evidence="1 2">FJ4-8</strain>
    </source>
</reference>
<protein>
    <submittedName>
        <fullName evidence="1">Uncharacterized protein</fullName>
    </submittedName>
</protein>
<dbReference type="EMBL" id="QEAS01000007">
    <property type="protein sequence ID" value="PWG80817.1"/>
    <property type="molecule type" value="Genomic_DNA"/>
</dbReference>
<organism evidence="1 2">
    <name type="scientific">Pararcticibacter amylolyticus</name>
    <dbReference type="NCBI Taxonomy" id="2173175"/>
    <lineage>
        <taxon>Bacteria</taxon>
        <taxon>Pseudomonadati</taxon>
        <taxon>Bacteroidota</taxon>
        <taxon>Sphingobacteriia</taxon>
        <taxon>Sphingobacteriales</taxon>
        <taxon>Sphingobacteriaceae</taxon>
        <taxon>Pararcticibacter</taxon>
    </lineage>
</organism>
<evidence type="ECO:0000313" key="2">
    <source>
        <dbReference type="Proteomes" id="UP000245647"/>
    </source>
</evidence>
<proteinExistence type="predicted"/>
<dbReference type="AlphaFoldDB" id="A0A2U2PHC2"/>
<name>A0A2U2PHC2_9SPHI</name>